<dbReference type="EMBL" id="CP025198">
    <property type="protein sequence ID" value="AXE37416.1"/>
    <property type="molecule type" value="Genomic_DNA"/>
</dbReference>
<dbReference type="SUPFAM" id="SSF51735">
    <property type="entry name" value="NAD(P)-binding Rossmann-fold domains"/>
    <property type="match status" value="1"/>
</dbReference>
<dbReference type="Pfam" id="PF13561">
    <property type="entry name" value="adh_short_C2"/>
    <property type="match status" value="1"/>
</dbReference>
<dbReference type="InterPro" id="IPR002347">
    <property type="entry name" value="SDR_fam"/>
</dbReference>
<dbReference type="PANTHER" id="PTHR42760:SF133">
    <property type="entry name" value="3-OXOACYL-[ACYL-CARRIER-PROTEIN] REDUCTASE"/>
    <property type="match status" value="1"/>
</dbReference>
<dbReference type="InterPro" id="IPR036291">
    <property type="entry name" value="NAD(P)-bd_dom_sf"/>
</dbReference>
<dbReference type="PANTHER" id="PTHR42760">
    <property type="entry name" value="SHORT-CHAIN DEHYDROGENASES/REDUCTASES FAMILY MEMBER"/>
    <property type="match status" value="1"/>
</dbReference>
<accession>A0A344UQ68</accession>
<reference evidence="4 5" key="1">
    <citation type="submission" date="2017-12" db="EMBL/GenBank/DDBJ databases">
        <title>The whole genome sequence of the Acidipropionibacterium virtanenii sp. nov. type strain JS278.</title>
        <authorList>
            <person name="Laine P."/>
            <person name="Deptula P."/>
            <person name="Varmanen P."/>
            <person name="Auvinen P."/>
        </authorList>
    </citation>
    <scope>NUCLEOTIDE SEQUENCE [LARGE SCALE GENOMIC DNA]</scope>
    <source>
        <strain evidence="4 5">JS278</strain>
    </source>
</reference>
<evidence type="ECO:0000259" key="3">
    <source>
        <dbReference type="SMART" id="SM00822"/>
    </source>
</evidence>
<keyword evidence="2 4" id="KW-0560">Oxidoreductase</keyword>
<sequence length="247" mass="25690">MSDDGRPLALVVGASRGIGRATAIEMAAHGYAVAGWYRSDDAADAETRGLIEDGGGWYRGRRTDIADQTQVRDGFRDLRTLDATLATVIVCAGITRDGLAGTMSLEAFTGVLDTNLTGSFLVARGGLRAMRKRGGSIVLMSSTSGIRGQAGQANYSASKGGIIAMAQALAKEGAPLGVRVNCVAPGFVDTDMFRAMNPATRSSVVERIPLGRVGRAEEVARAARFLAGPESSYITGQTLVVDGGMTS</sequence>
<feature type="domain" description="Ketoreductase" evidence="3">
    <location>
        <begin position="7"/>
        <end position="196"/>
    </location>
</feature>
<evidence type="ECO:0000256" key="1">
    <source>
        <dbReference type="ARBA" id="ARBA00006484"/>
    </source>
</evidence>
<dbReference type="RefSeq" id="WP_114043574.1">
    <property type="nucleotide sequence ID" value="NZ_CP025198.1"/>
</dbReference>
<dbReference type="AlphaFoldDB" id="A0A344UQ68"/>
<dbReference type="GO" id="GO:0004316">
    <property type="term" value="F:3-oxoacyl-[acyl-carrier-protein] reductase (NADPH) activity"/>
    <property type="evidence" value="ECO:0007669"/>
    <property type="project" value="UniProtKB-EC"/>
</dbReference>
<comment type="similarity">
    <text evidence="1">Belongs to the short-chain dehydrogenases/reductases (SDR) family.</text>
</comment>
<gene>
    <name evidence="4" type="primary">fabG_2</name>
    <name evidence="4" type="ORF">JS278_00219</name>
</gene>
<dbReference type="OrthoDB" id="517007at2"/>
<evidence type="ECO:0000313" key="4">
    <source>
        <dbReference type="EMBL" id="AXE37416.1"/>
    </source>
</evidence>
<evidence type="ECO:0000256" key="2">
    <source>
        <dbReference type="ARBA" id="ARBA00023002"/>
    </source>
</evidence>
<dbReference type="Proteomes" id="UP000251995">
    <property type="component" value="Chromosome"/>
</dbReference>
<evidence type="ECO:0000313" key="5">
    <source>
        <dbReference type="Proteomes" id="UP000251995"/>
    </source>
</evidence>
<dbReference type="FunFam" id="3.40.50.720:FF:000173">
    <property type="entry name" value="3-oxoacyl-[acyl-carrier protein] reductase"/>
    <property type="match status" value="1"/>
</dbReference>
<dbReference type="KEGG" id="acij:JS278_00219"/>
<dbReference type="InterPro" id="IPR020904">
    <property type="entry name" value="Sc_DH/Rdtase_CS"/>
</dbReference>
<dbReference type="SMART" id="SM00822">
    <property type="entry name" value="PKS_KR"/>
    <property type="match status" value="1"/>
</dbReference>
<name>A0A344UQ68_9ACTN</name>
<proteinExistence type="inferred from homology"/>
<dbReference type="PROSITE" id="PS00061">
    <property type="entry name" value="ADH_SHORT"/>
    <property type="match status" value="1"/>
</dbReference>
<dbReference type="Gene3D" id="3.40.50.720">
    <property type="entry name" value="NAD(P)-binding Rossmann-like Domain"/>
    <property type="match status" value="1"/>
</dbReference>
<protein>
    <submittedName>
        <fullName evidence="4">3-oxoacyl-[acyl-carrier-protein] reductase FabG</fullName>
        <ecNumber evidence="4">1.1.1.100</ecNumber>
    </submittedName>
</protein>
<dbReference type="EC" id="1.1.1.100" evidence="4"/>
<dbReference type="PRINTS" id="PR00081">
    <property type="entry name" value="GDHRDH"/>
</dbReference>
<organism evidence="4 5">
    <name type="scientific">Acidipropionibacterium virtanenii</name>
    <dbReference type="NCBI Taxonomy" id="2057246"/>
    <lineage>
        <taxon>Bacteria</taxon>
        <taxon>Bacillati</taxon>
        <taxon>Actinomycetota</taxon>
        <taxon>Actinomycetes</taxon>
        <taxon>Propionibacteriales</taxon>
        <taxon>Propionibacteriaceae</taxon>
        <taxon>Acidipropionibacterium</taxon>
    </lineage>
</organism>
<keyword evidence="5" id="KW-1185">Reference proteome</keyword>
<dbReference type="InterPro" id="IPR057326">
    <property type="entry name" value="KR_dom"/>
</dbReference>